<evidence type="ECO:0000256" key="3">
    <source>
        <dbReference type="PROSITE-ProRule" id="PRU00076"/>
    </source>
</evidence>
<feature type="compositionally biased region" description="Polar residues" evidence="4">
    <location>
        <begin position="91"/>
        <end position="101"/>
    </location>
</feature>
<keyword evidence="5" id="KW-1133">Transmembrane helix</keyword>
<accession>A0A0G4F318</accession>
<evidence type="ECO:0000256" key="5">
    <source>
        <dbReference type="SAM" id="Phobius"/>
    </source>
</evidence>
<keyword evidence="5" id="KW-0472">Membrane</keyword>
<feature type="transmembrane region" description="Helical" evidence="5">
    <location>
        <begin position="521"/>
        <end position="541"/>
    </location>
</feature>
<comment type="caution">
    <text evidence="3">Lacks conserved residue(s) required for the propagation of feature annotation.</text>
</comment>
<dbReference type="PROSITE" id="PS00010">
    <property type="entry name" value="ASX_HYDROXYL"/>
    <property type="match status" value="1"/>
</dbReference>
<evidence type="ECO:0000256" key="1">
    <source>
        <dbReference type="ARBA" id="ARBA00022737"/>
    </source>
</evidence>
<dbReference type="PROSITE" id="PS01186">
    <property type="entry name" value="EGF_2"/>
    <property type="match status" value="1"/>
</dbReference>
<feature type="compositionally biased region" description="Low complexity" evidence="4">
    <location>
        <begin position="304"/>
        <end position="317"/>
    </location>
</feature>
<dbReference type="InterPro" id="IPR009030">
    <property type="entry name" value="Growth_fac_rcpt_cys_sf"/>
</dbReference>
<feature type="region of interest" description="Disordered" evidence="4">
    <location>
        <begin position="1"/>
        <end position="101"/>
    </location>
</feature>
<organism evidence="7">
    <name type="scientific">Chromera velia CCMP2878</name>
    <dbReference type="NCBI Taxonomy" id="1169474"/>
    <lineage>
        <taxon>Eukaryota</taxon>
        <taxon>Sar</taxon>
        <taxon>Alveolata</taxon>
        <taxon>Colpodellida</taxon>
        <taxon>Chromeraceae</taxon>
        <taxon>Chromera</taxon>
    </lineage>
</organism>
<feature type="compositionally biased region" description="Basic and acidic residues" evidence="4">
    <location>
        <begin position="318"/>
        <end position="328"/>
    </location>
</feature>
<keyword evidence="3" id="KW-0245">EGF-like domain</keyword>
<dbReference type="Gene3D" id="2.10.25.10">
    <property type="entry name" value="Laminin"/>
    <property type="match status" value="1"/>
</dbReference>
<name>A0A0G4F318_9ALVE</name>
<feature type="compositionally biased region" description="Polar residues" evidence="4">
    <location>
        <begin position="290"/>
        <end position="302"/>
    </location>
</feature>
<dbReference type="EMBL" id="CDMZ01000100">
    <property type="protein sequence ID" value="CEM06616.1"/>
    <property type="molecule type" value="Genomic_DNA"/>
</dbReference>
<dbReference type="InterPro" id="IPR000742">
    <property type="entry name" value="EGF"/>
</dbReference>
<feature type="domain" description="EGF-like" evidence="6">
    <location>
        <begin position="208"/>
        <end position="245"/>
    </location>
</feature>
<gene>
    <name evidence="7" type="ORF">Cvel_14990</name>
</gene>
<proteinExistence type="predicted"/>
<sequence>MRSKVVGLLRDTFSRRPRPSSTPMETETDAEGDDRPPSLRPGILRSAGGQGSSRVAEWLQRNPTAAAAASHPSAASAGAGERNREGALQEGASSLQRNASRSVKELRESFERSQSTDTEWLPLSERVKRKLAAAAARKASVAAGDLNLHYLLSFSCKFRLSLRYFDEWTGNIENCPPDCSCQWSDNLGNFLWACNDGWTGTGVSCSIDEYRANIHDCDGSATCSDSIGNFVCACNDGWTGSGVCGTSTSGRATLTTAPQTAPASGLTTSGISSGPAATGGRGRASAASPESLQTDTRLQRNPTAAAVPHSSAASAGAGEREGDGEGSHGHSPPAGESPPPAAGMRPPLLSPSLSWGRRGSSFGDPTESGPPPEVPFMLVPSALKQQTPYPTAYPTTYHREAFSDCFAGLLLVLSSASFFRRTAVLFFESHSSFWEIDFLNDIDWFGIIFALKCTFSLSLFLAMFVHGRYFGFDDWFSQLRCLFAANVRAAEIHAAALYVPSAIAFGGMEPYESRTYATGKIAFCFLGLALIICQCTVFPLLDS</sequence>
<feature type="compositionally biased region" description="Low complexity" evidence="4">
    <location>
        <begin position="65"/>
        <end position="79"/>
    </location>
</feature>
<reference evidence="7" key="1">
    <citation type="submission" date="2014-11" db="EMBL/GenBank/DDBJ databases">
        <authorList>
            <person name="Otto D Thomas"/>
            <person name="Naeem Raeece"/>
        </authorList>
    </citation>
    <scope>NUCLEOTIDE SEQUENCE</scope>
</reference>
<evidence type="ECO:0000256" key="4">
    <source>
        <dbReference type="SAM" id="MobiDB-lite"/>
    </source>
</evidence>
<protein>
    <recommendedName>
        <fullName evidence="6">EGF-like domain-containing protein</fullName>
    </recommendedName>
</protein>
<evidence type="ECO:0000256" key="2">
    <source>
        <dbReference type="ARBA" id="ARBA00023157"/>
    </source>
</evidence>
<dbReference type="InterPro" id="IPR000152">
    <property type="entry name" value="EGF-type_Asp/Asn_hydroxyl_site"/>
</dbReference>
<dbReference type="SUPFAM" id="SSF57184">
    <property type="entry name" value="Growth factor receptor domain"/>
    <property type="match status" value="1"/>
</dbReference>
<feature type="transmembrane region" description="Helical" evidence="5">
    <location>
        <begin position="444"/>
        <end position="465"/>
    </location>
</feature>
<feature type="region of interest" description="Disordered" evidence="4">
    <location>
        <begin position="255"/>
        <end position="374"/>
    </location>
</feature>
<keyword evidence="2" id="KW-1015">Disulfide bond</keyword>
<evidence type="ECO:0000259" key="6">
    <source>
        <dbReference type="PROSITE" id="PS50026"/>
    </source>
</evidence>
<dbReference type="PROSITE" id="PS50026">
    <property type="entry name" value="EGF_3"/>
    <property type="match status" value="1"/>
</dbReference>
<dbReference type="AlphaFoldDB" id="A0A0G4F318"/>
<keyword evidence="5" id="KW-0812">Transmembrane</keyword>
<evidence type="ECO:0000313" key="7">
    <source>
        <dbReference type="EMBL" id="CEM06616.1"/>
    </source>
</evidence>
<dbReference type="CDD" id="cd00053">
    <property type="entry name" value="EGF"/>
    <property type="match status" value="1"/>
</dbReference>
<keyword evidence="1" id="KW-0677">Repeat</keyword>
<dbReference type="VEuPathDB" id="CryptoDB:Cvel_14990"/>